<dbReference type="Proteomes" id="UP000740329">
    <property type="component" value="Unassembled WGS sequence"/>
</dbReference>
<dbReference type="PROSITE" id="PS51295">
    <property type="entry name" value="CRM"/>
    <property type="match status" value="1"/>
</dbReference>
<dbReference type="GO" id="GO:0003723">
    <property type="term" value="F:RNA binding"/>
    <property type="evidence" value="ECO:0007669"/>
    <property type="project" value="UniProtKB-UniRule"/>
</dbReference>
<sequence length="132" mass="15138">MDSKENNKVITSKAKKILRSQSQTIEPVVWVGKEGVEKVIEEVRRQLKDKSLIKVKIRKSAIEGMEKDEIAKIITDSTDSEVVSIVGNVVTLFKPKEGWKKYTTCKPKTAKTGDKYIEEFESLRSRKHLMDR</sequence>
<protein>
    <submittedName>
        <fullName evidence="4">RNA-binding protein</fullName>
    </submittedName>
</protein>
<dbReference type="PANTHER" id="PTHR40065">
    <property type="entry name" value="RNA-BINDING PROTEIN YHBY"/>
    <property type="match status" value="1"/>
</dbReference>
<dbReference type="SMART" id="SM01103">
    <property type="entry name" value="CRS1_YhbY"/>
    <property type="match status" value="1"/>
</dbReference>
<dbReference type="AlphaFoldDB" id="A0A8J7RMS7"/>
<dbReference type="InterPro" id="IPR035920">
    <property type="entry name" value="YhbY-like_sf"/>
</dbReference>
<keyword evidence="1 2" id="KW-0694">RNA-binding</keyword>
<organism evidence="4 5">
    <name type="scientific">Methanococcus voltae</name>
    <dbReference type="NCBI Taxonomy" id="2188"/>
    <lineage>
        <taxon>Archaea</taxon>
        <taxon>Methanobacteriati</taxon>
        <taxon>Methanobacteriota</taxon>
        <taxon>Methanomada group</taxon>
        <taxon>Methanococci</taxon>
        <taxon>Methanococcales</taxon>
        <taxon>Methanococcaceae</taxon>
        <taxon>Methanococcus</taxon>
    </lineage>
</organism>
<dbReference type="Pfam" id="PF01985">
    <property type="entry name" value="CRS1_YhbY"/>
    <property type="match status" value="1"/>
</dbReference>
<reference evidence="4" key="1">
    <citation type="submission" date="2021-03" db="EMBL/GenBank/DDBJ databases">
        <title>Genomic Encyclopedia of Type Strains, Phase IV (KMG-V): Genome sequencing to study the core and pangenomes of soil and plant-associated prokaryotes.</title>
        <authorList>
            <person name="Whitman W."/>
        </authorList>
    </citation>
    <scope>NUCLEOTIDE SEQUENCE</scope>
    <source>
        <strain evidence="4">C4</strain>
    </source>
</reference>
<accession>A0A8J7RMS7</accession>
<evidence type="ECO:0000313" key="4">
    <source>
        <dbReference type="EMBL" id="MBP2201756.1"/>
    </source>
</evidence>
<evidence type="ECO:0000259" key="3">
    <source>
        <dbReference type="PROSITE" id="PS51295"/>
    </source>
</evidence>
<feature type="domain" description="CRM" evidence="3">
    <location>
        <begin position="8"/>
        <end position="105"/>
    </location>
</feature>
<evidence type="ECO:0000256" key="1">
    <source>
        <dbReference type="ARBA" id="ARBA00022884"/>
    </source>
</evidence>
<comment type="caution">
    <text evidence="4">The sequence shown here is derived from an EMBL/GenBank/DDBJ whole genome shotgun (WGS) entry which is preliminary data.</text>
</comment>
<dbReference type="InterPro" id="IPR051925">
    <property type="entry name" value="RNA-binding_domain"/>
</dbReference>
<dbReference type="InterPro" id="IPR001890">
    <property type="entry name" value="RNA-binding_CRM"/>
</dbReference>
<proteinExistence type="predicted"/>
<dbReference type="EMBL" id="JAGGMV010000003">
    <property type="protein sequence ID" value="MBP2201756.1"/>
    <property type="molecule type" value="Genomic_DNA"/>
</dbReference>
<dbReference type="InterPro" id="IPR017924">
    <property type="entry name" value="RNA-binding_YhbY"/>
</dbReference>
<dbReference type="Gene3D" id="3.30.110.60">
    <property type="entry name" value="YhbY-like"/>
    <property type="match status" value="1"/>
</dbReference>
<name>A0A8J7RMS7_METVO</name>
<dbReference type="SUPFAM" id="SSF75471">
    <property type="entry name" value="YhbY-like"/>
    <property type="match status" value="1"/>
</dbReference>
<dbReference type="RefSeq" id="WP_209591243.1">
    <property type="nucleotide sequence ID" value="NZ_JAGGMU010000003.1"/>
</dbReference>
<gene>
    <name evidence="4" type="ORF">J3E07_001181</name>
</gene>
<dbReference type="OrthoDB" id="30785at2157"/>
<evidence type="ECO:0000313" key="5">
    <source>
        <dbReference type="Proteomes" id="UP000740329"/>
    </source>
</evidence>
<dbReference type="PANTHER" id="PTHR40065:SF3">
    <property type="entry name" value="RNA-BINDING PROTEIN YHBY"/>
    <property type="match status" value="1"/>
</dbReference>
<dbReference type="NCBIfam" id="TIGR00253">
    <property type="entry name" value="RNA_bind_YhbY"/>
    <property type="match status" value="1"/>
</dbReference>
<evidence type="ECO:0000256" key="2">
    <source>
        <dbReference type="PROSITE-ProRule" id="PRU00626"/>
    </source>
</evidence>